<dbReference type="InterPro" id="IPR027477">
    <property type="entry name" value="Succ_DH/fumarate_Rdtase_cat_sf"/>
</dbReference>
<dbReference type="UniPathway" id="UPA00253">
    <property type="reaction ID" value="UER00326"/>
</dbReference>
<dbReference type="OrthoDB" id="9805351at2"/>
<dbReference type="NCBIfam" id="TIGR00551">
    <property type="entry name" value="nadB"/>
    <property type="match status" value="1"/>
</dbReference>
<feature type="domain" description="Fumarate reductase/succinate dehydrogenase flavoprotein-like C-terminal" evidence="17">
    <location>
        <begin position="442"/>
        <end position="523"/>
    </location>
</feature>
<keyword evidence="19" id="KW-1185">Reference proteome</keyword>
<comment type="cofactor">
    <cofactor evidence="1 14">
        <name>FAD</name>
        <dbReference type="ChEBI" id="CHEBI:57692"/>
    </cofactor>
</comment>
<evidence type="ECO:0000313" key="18">
    <source>
        <dbReference type="EMBL" id="TDC34449.1"/>
    </source>
</evidence>
<feature type="domain" description="FAD-dependent oxidoreductase 2 FAD-binding" evidence="16">
    <location>
        <begin position="22"/>
        <end position="401"/>
    </location>
</feature>
<comment type="subcellular location">
    <subcellularLocation>
        <location evidence="14">Cytoplasm</location>
    </subcellularLocation>
</comment>
<dbReference type="FunFam" id="3.90.700.10:FF:000002">
    <property type="entry name" value="L-aspartate oxidase"/>
    <property type="match status" value="1"/>
</dbReference>
<evidence type="ECO:0000256" key="9">
    <source>
        <dbReference type="ARBA" id="ARBA00023002"/>
    </source>
</evidence>
<dbReference type="GO" id="GO:0005737">
    <property type="term" value="C:cytoplasm"/>
    <property type="evidence" value="ECO:0007669"/>
    <property type="project" value="UniProtKB-SubCell"/>
</dbReference>
<proteinExistence type="inferred from homology"/>
<dbReference type="Gene3D" id="1.20.58.100">
    <property type="entry name" value="Fumarate reductase/succinate dehydrogenase flavoprotein-like, C-terminal domain"/>
    <property type="match status" value="1"/>
</dbReference>
<dbReference type="EMBL" id="SMKA01000007">
    <property type="protein sequence ID" value="TDC34449.1"/>
    <property type="molecule type" value="Genomic_DNA"/>
</dbReference>
<dbReference type="GO" id="GO:0034628">
    <property type="term" value="P:'de novo' NAD+ biosynthetic process from L-aspartate"/>
    <property type="evidence" value="ECO:0007669"/>
    <property type="project" value="TreeGrafter"/>
</dbReference>
<gene>
    <name evidence="18" type="ORF">E1261_03525</name>
</gene>
<feature type="region of interest" description="Disordered" evidence="15">
    <location>
        <begin position="502"/>
        <end position="526"/>
    </location>
</feature>
<dbReference type="NCBIfam" id="NF005701">
    <property type="entry name" value="PRK07512.1"/>
    <property type="match status" value="1"/>
</dbReference>
<evidence type="ECO:0000256" key="14">
    <source>
        <dbReference type="RuleBase" id="RU362049"/>
    </source>
</evidence>
<keyword evidence="9 14" id="KW-0560">Oxidoreductase</keyword>
<evidence type="ECO:0000256" key="4">
    <source>
        <dbReference type="ARBA" id="ARBA00012173"/>
    </source>
</evidence>
<dbReference type="InterPro" id="IPR003953">
    <property type="entry name" value="FAD-dep_OxRdtase_2_FAD-bd"/>
</dbReference>
<evidence type="ECO:0000256" key="7">
    <source>
        <dbReference type="ARBA" id="ARBA00022642"/>
    </source>
</evidence>
<organism evidence="18 19">
    <name type="scientific">Kribbella albertanoniae</name>
    <dbReference type="NCBI Taxonomy" id="1266829"/>
    <lineage>
        <taxon>Bacteria</taxon>
        <taxon>Bacillati</taxon>
        <taxon>Actinomycetota</taxon>
        <taxon>Actinomycetes</taxon>
        <taxon>Propionibacteriales</taxon>
        <taxon>Kribbellaceae</taxon>
        <taxon>Kribbella</taxon>
    </lineage>
</organism>
<evidence type="ECO:0000256" key="12">
    <source>
        <dbReference type="NCBIfam" id="TIGR00551"/>
    </source>
</evidence>
<dbReference type="GO" id="GO:0008734">
    <property type="term" value="F:L-aspartate oxidase activity"/>
    <property type="evidence" value="ECO:0007669"/>
    <property type="project" value="UniProtKB-UniRule"/>
</dbReference>
<accession>A0A4R4QGP6</accession>
<protein>
    <recommendedName>
        <fullName evidence="5 12">L-aspartate oxidase</fullName>
        <ecNumber evidence="4 12">1.4.3.16</ecNumber>
    </recommendedName>
</protein>
<evidence type="ECO:0000313" key="19">
    <source>
        <dbReference type="Proteomes" id="UP000295075"/>
    </source>
</evidence>
<evidence type="ECO:0000256" key="15">
    <source>
        <dbReference type="SAM" id="MobiDB-lite"/>
    </source>
</evidence>
<evidence type="ECO:0000259" key="17">
    <source>
        <dbReference type="Pfam" id="PF02910"/>
    </source>
</evidence>
<evidence type="ECO:0000256" key="11">
    <source>
        <dbReference type="ARBA" id="ARBA00048305"/>
    </source>
</evidence>
<evidence type="ECO:0000256" key="10">
    <source>
        <dbReference type="ARBA" id="ARBA00029426"/>
    </source>
</evidence>
<dbReference type="InterPro" id="IPR015939">
    <property type="entry name" value="Fum_Rdtase/Succ_DH_flav-like_C"/>
</dbReference>
<evidence type="ECO:0000256" key="1">
    <source>
        <dbReference type="ARBA" id="ARBA00001974"/>
    </source>
</evidence>
<dbReference type="AlphaFoldDB" id="A0A4R4QGP6"/>
<evidence type="ECO:0000256" key="5">
    <source>
        <dbReference type="ARBA" id="ARBA00021901"/>
    </source>
</evidence>
<evidence type="ECO:0000256" key="13">
    <source>
        <dbReference type="PIRSR" id="PIRSR000171-1"/>
    </source>
</evidence>
<feature type="active site" description="Proton acceptor" evidence="13">
    <location>
        <position position="299"/>
    </location>
</feature>
<dbReference type="PRINTS" id="PR00411">
    <property type="entry name" value="PNDRDTASEI"/>
</dbReference>
<evidence type="ECO:0000256" key="3">
    <source>
        <dbReference type="ARBA" id="ARBA00008562"/>
    </source>
</evidence>
<comment type="catalytic activity">
    <reaction evidence="11">
        <text>L-aspartate + O2 = iminosuccinate + H2O2</text>
        <dbReference type="Rhea" id="RHEA:25876"/>
        <dbReference type="ChEBI" id="CHEBI:15379"/>
        <dbReference type="ChEBI" id="CHEBI:16240"/>
        <dbReference type="ChEBI" id="CHEBI:29991"/>
        <dbReference type="ChEBI" id="CHEBI:77875"/>
        <dbReference type="EC" id="1.4.3.16"/>
    </reaction>
    <physiologicalReaction direction="left-to-right" evidence="11">
        <dbReference type="Rhea" id="RHEA:25877"/>
    </physiologicalReaction>
</comment>
<dbReference type="Pfam" id="PF00890">
    <property type="entry name" value="FAD_binding_2"/>
    <property type="match status" value="1"/>
</dbReference>
<dbReference type="InterPro" id="IPR005288">
    <property type="entry name" value="NadB"/>
</dbReference>
<comment type="caution">
    <text evidence="18">The sequence shown here is derived from an EMBL/GenBank/DDBJ whole genome shotgun (WGS) entry which is preliminary data.</text>
</comment>
<dbReference type="Gene3D" id="3.50.50.60">
    <property type="entry name" value="FAD/NAD(P)-binding domain"/>
    <property type="match status" value="1"/>
</dbReference>
<evidence type="ECO:0000256" key="6">
    <source>
        <dbReference type="ARBA" id="ARBA00022630"/>
    </source>
</evidence>
<dbReference type="EC" id="1.4.3.16" evidence="4 12"/>
<evidence type="ECO:0000256" key="2">
    <source>
        <dbReference type="ARBA" id="ARBA00004950"/>
    </source>
</evidence>
<dbReference type="PANTHER" id="PTHR42716:SF2">
    <property type="entry name" value="L-ASPARTATE OXIDASE, CHLOROPLASTIC"/>
    <property type="match status" value="1"/>
</dbReference>
<dbReference type="Gene3D" id="3.90.700.10">
    <property type="entry name" value="Succinate dehydrogenase/fumarate reductase flavoprotein, catalytic domain"/>
    <property type="match status" value="1"/>
</dbReference>
<dbReference type="PRINTS" id="PR00368">
    <property type="entry name" value="FADPNR"/>
</dbReference>
<name>A0A4R4QGP6_9ACTN</name>
<evidence type="ECO:0000256" key="8">
    <source>
        <dbReference type="ARBA" id="ARBA00022827"/>
    </source>
</evidence>
<reference evidence="18 19" key="1">
    <citation type="submission" date="2019-03" db="EMBL/GenBank/DDBJ databases">
        <title>Draft genome sequences of novel Actinobacteria.</title>
        <authorList>
            <person name="Sahin N."/>
            <person name="Ay H."/>
            <person name="Saygin H."/>
        </authorList>
    </citation>
    <scope>NUCLEOTIDE SEQUENCE [LARGE SCALE GENOMIC DNA]</scope>
    <source>
        <strain evidence="18 19">JCM 30547</strain>
    </source>
</reference>
<keyword evidence="7 14" id="KW-0662">Pyridine nucleotide biosynthesis</keyword>
<dbReference type="InterPro" id="IPR037099">
    <property type="entry name" value="Fum_R/Succ_DH_flav-like_C_sf"/>
</dbReference>
<dbReference type="NCBIfam" id="NF005867">
    <property type="entry name" value="PRK07804.1"/>
    <property type="match status" value="1"/>
</dbReference>
<comment type="similarity">
    <text evidence="3 14">Belongs to the FAD-dependent oxidoreductase 2 family. NadB subfamily.</text>
</comment>
<dbReference type="SUPFAM" id="SSF46977">
    <property type="entry name" value="Succinate dehydrogenase/fumarate reductase flavoprotein C-terminal domain"/>
    <property type="match status" value="1"/>
</dbReference>
<dbReference type="Pfam" id="PF02910">
    <property type="entry name" value="Succ_DH_flav_C"/>
    <property type="match status" value="1"/>
</dbReference>
<keyword evidence="8 14" id="KW-0274">FAD</keyword>
<dbReference type="SUPFAM" id="SSF56425">
    <property type="entry name" value="Succinate dehydrogenase/fumarate reductase flavoprotein, catalytic domain"/>
    <property type="match status" value="1"/>
</dbReference>
<dbReference type="InterPro" id="IPR036188">
    <property type="entry name" value="FAD/NAD-bd_sf"/>
</dbReference>
<evidence type="ECO:0000259" key="16">
    <source>
        <dbReference type="Pfam" id="PF00890"/>
    </source>
</evidence>
<dbReference type="RefSeq" id="WP_132401705.1">
    <property type="nucleotide sequence ID" value="NZ_SMKA01000007.1"/>
</dbReference>
<dbReference type="PANTHER" id="PTHR42716">
    <property type="entry name" value="L-ASPARTATE OXIDASE"/>
    <property type="match status" value="1"/>
</dbReference>
<comment type="function">
    <text evidence="10">Catalyzes the oxidation of L-aspartate to iminoaspartate, the first step in the de novo biosynthesis of NAD(+).</text>
</comment>
<feature type="compositionally biased region" description="Basic and acidic residues" evidence="15">
    <location>
        <begin position="502"/>
        <end position="520"/>
    </location>
</feature>
<dbReference type="GO" id="GO:0033765">
    <property type="term" value="F:steroid dehydrogenase activity, acting on the CH-CH group of donors"/>
    <property type="evidence" value="ECO:0007669"/>
    <property type="project" value="UniProtKB-ARBA"/>
</dbReference>
<dbReference type="Proteomes" id="UP000295075">
    <property type="component" value="Unassembled WGS sequence"/>
</dbReference>
<sequence>MTAPAVPQRLAAPEPGWTDTVDVVVIGSGIAGLTAALKARELGTVLVVTKDVVASGSTQWAQGGIAAALSPEDSPEDHLQDTLVAGAGLCDPDAVRALVTEGPDAVRDLIELGARFDTLANGEISLTREGGHHRNRIAHSGGDATGAEIERALVAAVKRAPDIRLIEHALVIDLLRAEDGAIAGVTLHVMGEGQLDGIGAIRSRAVILASGGLGQLYAATTNPSVSTGDGMALALRAGAKVRDLEFVQFHPTVLWLGKSAKGQQPLVSEAVRGEGAFLVDHEGKRFMQGQHELADLAPRDIVAKAIMREMLAAGKDHVYLDARHFGDEKWRVRFPTILASCRSHGIDPVRELIPVAPACHYSSGGVWTDLNGQTSVPGLYACGEVACTGVHGANRLASNSLLEGLVFAHRIAVHLAKGLPELREPAVDTRIPGLVDADVVPELQRVMTVGAGVIRSASGLAEAGGALAKLIEQPAGEPGTPGWEATNLVTVASALIAAGTVREESRGSHWREDHPDRDDQQWSGNLDLTLLADGECARPGATFVPQSKENDQHG</sequence>
<dbReference type="PIRSF" id="PIRSF000171">
    <property type="entry name" value="SDHA_APRA_LASPO"/>
    <property type="match status" value="1"/>
</dbReference>
<comment type="pathway">
    <text evidence="2 14">Cofactor biosynthesis; NAD(+) biosynthesis; iminoaspartate from L-aspartate (oxidase route): step 1/1.</text>
</comment>
<dbReference type="SUPFAM" id="SSF51905">
    <property type="entry name" value="FAD/NAD(P)-binding domain"/>
    <property type="match status" value="1"/>
</dbReference>
<keyword evidence="6 14" id="KW-0285">Flavoprotein</keyword>